<dbReference type="Pfam" id="PF14841">
    <property type="entry name" value="FliG_M"/>
    <property type="match status" value="1"/>
</dbReference>
<dbReference type="GO" id="GO:0009425">
    <property type="term" value="C:bacterial-type flagellum basal body"/>
    <property type="evidence" value="ECO:0007669"/>
    <property type="project" value="UniProtKB-SubCell"/>
</dbReference>
<dbReference type="EMBL" id="OZ060371">
    <property type="protein sequence ID" value="CAL4042187.1"/>
    <property type="molecule type" value="Genomic_DNA"/>
</dbReference>
<dbReference type="InterPro" id="IPR011002">
    <property type="entry name" value="FliG_a-hlx"/>
</dbReference>
<accession>A0AAT9IFZ3</accession>
<sequence>MTNLNGKQKIAYLLLQLDTNISSKILKHFNKQEIEEIVFHISNIKKVNTIHLNNVIKEYFTIFNKICSEKNTIDVKIFNMLKKTIGIDDTNLLLNKIKSKKNYSNIQENTINELTPKNINLILENENIEIIATILINLKTKLASEVLSTIKNEEQQADIILYIASYTSIPESSKPIFTQLIRELFHNKTLNLNKRGGTKRAANILQTINSEKKEIIIKNMRKKNTVLTINIINKIFLFENIIDIKDVHINKLLKLIPIKTLSIALYNSEMSVRNKFLKNLSDNSAKEMKNYFNEKKSLSLTQIKNAQEKILHYLKKII</sequence>
<keyword evidence="5" id="KW-1003">Cell membrane</keyword>
<keyword evidence="14" id="KW-0966">Cell projection</keyword>
<feature type="domain" description="Flagellar motor switch protein FliG middle" evidence="12">
    <location>
        <begin position="116"/>
        <end position="171"/>
    </location>
</feature>
<evidence type="ECO:0000256" key="4">
    <source>
        <dbReference type="ARBA" id="ARBA00021870"/>
    </source>
</evidence>
<dbReference type="PANTHER" id="PTHR30534">
    <property type="entry name" value="FLAGELLAR MOTOR SWITCH PROTEIN FLIG"/>
    <property type="match status" value="1"/>
</dbReference>
<keyword evidence="14" id="KW-0969">Cilium</keyword>
<organism evidence="14">
    <name type="scientific">Buchnera aphidicola</name>
    <name type="common">Anoecia corni</name>
    <dbReference type="NCBI Taxonomy" id="2994477"/>
    <lineage>
        <taxon>Bacteria</taxon>
        <taxon>Pseudomonadati</taxon>
        <taxon>Pseudomonadota</taxon>
        <taxon>Gammaproteobacteria</taxon>
        <taxon>Enterobacterales</taxon>
        <taxon>Erwiniaceae</taxon>
        <taxon>Buchnera</taxon>
    </lineage>
</organism>
<dbReference type="GO" id="GO:0006935">
    <property type="term" value="P:chemotaxis"/>
    <property type="evidence" value="ECO:0007669"/>
    <property type="project" value="UniProtKB-KW"/>
</dbReference>
<evidence type="ECO:0000256" key="8">
    <source>
        <dbReference type="ARBA" id="ARBA00023136"/>
    </source>
</evidence>
<dbReference type="RefSeq" id="WP_367681038.1">
    <property type="nucleotide sequence ID" value="NZ_OZ060371.1"/>
</dbReference>
<dbReference type="InterPro" id="IPR028263">
    <property type="entry name" value="FliG_N"/>
</dbReference>
<evidence type="ECO:0000256" key="5">
    <source>
        <dbReference type="ARBA" id="ARBA00022475"/>
    </source>
</evidence>
<keyword evidence="6" id="KW-0145">Chemotaxis</keyword>
<evidence type="ECO:0000256" key="9">
    <source>
        <dbReference type="ARBA" id="ARBA00023143"/>
    </source>
</evidence>
<dbReference type="SUPFAM" id="SSF48029">
    <property type="entry name" value="FliG"/>
    <property type="match status" value="2"/>
</dbReference>
<dbReference type="Pfam" id="PF01706">
    <property type="entry name" value="FliG_C"/>
    <property type="match status" value="1"/>
</dbReference>
<dbReference type="InterPro" id="IPR000090">
    <property type="entry name" value="Flg_Motor_Flig"/>
</dbReference>
<dbReference type="Pfam" id="PF14842">
    <property type="entry name" value="FliG_N"/>
    <property type="match status" value="1"/>
</dbReference>
<dbReference type="InterPro" id="IPR023087">
    <property type="entry name" value="Flg_Motor_Flig_C"/>
</dbReference>
<evidence type="ECO:0000256" key="1">
    <source>
        <dbReference type="ARBA" id="ARBA00004117"/>
    </source>
</evidence>
<dbReference type="GO" id="GO:0071973">
    <property type="term" value="P:bacterial-type flagellum-dependent cell motility"/>
    <property type="evidence" value="ECO:0007669"/>
    <property type="project" value="InterPro"/>
</dbReference>
<evidence type="ECO:0000256" key="7">
    <source>
        <dbReference type="ARBA" id="ARBA00022779"/>
    </source>
</evidence>
<evidence type="ECO:0000256" key="10">
    <source>
        <dbReference type="ARBA" id="ARBA00025598"/>
    </source>
</evidence>
<evidence type="ECO:0000256" key="6">
    <source>
        <dbReference type="ARBA" id="ARBA00022500"/>
    </source>
</evidence>
<dbReference type="GO" id="GO:0005886">
    <property type="term" value="C:plasma membrane"/>
    <property type="evidence" value="ECO:0007669"/>
    <property type="project" value="UniProtKB-SubCell"/>
</dbReference>
<proteinExistence type="inferred from homology"/>
<dbReference type="PANTHER" id="PTHR30534:SF0">
    <property type="entry name" value="FLAGELLAR MOTOR SWITCH PROTEIN FLIG"/>
    <property type="match status" value="1"/>
</dbReference>
<reference evidence="14" key="1">
    <citation type="submission" date="2024-06" db="EMBL/GenBank/DDBJ databases">
        <authorList>
            <person name="Manzano-Marin A."/>
            <person name="Manzano-Marin A."/>
            <person name="Alejandro Manzano Marin A."/>
        </authorList>
    </citation>
    <scope>NUCLEOTIDE SEQUENCE</scope>
    <source>
        <strain evidence="14">Ancorni-2928</strain>
    </source>
</reference>
<gene>
    <name evidence="14" type="primary">fliG</name>
    <name evidence="14" type="ORF">BUANCORI2928_059</name>
</gene>
<comment type="subcellular location">
    <subcellularLocation>
        <location evidence="1">Bacterial flagellum basal body</location>
    </subcellularLocation>
    <subcellularLocation>
        <location evidence="2">Cell inner membrane</location>
        <topology evidence="2">Peripheral membrane protein</topology>
        <orientation evidence="2">Cytoplasmic side</orientation>
    </subcellularLocation>
</comment>
<evidence type="ECO:0000256" key="2">
    <source>
        <dbReference type="ARBA" id="ARBA00004515"/>
    </source>
</evidence>
<dbReference type="Gene3D" id="1.10.220.30">
    <property type="match status" value="3"/>
</dbReference>
<keyword evidence="9" id="KW-0975">Bacterial flagellum</keyword>
<comment type="function">
    <text evidence="10">FliG is one of three proteins (FliG, FliN, FliM) that forms the rotor-mounted switch complex (C ring), located at the base of the basal body. This complex interacts with the CheY and CheZ chemotaxis proteins, in addition to contacting components of the motor that determine the direction of flagellar rotation.</text>
</comment>
<comment type="similarity">
    <text evidence="3">Belongs to the FliG family.</text>
</comment>
<dbReference type="GO" id="GO:0003774">
    <property type="term" value="F:cytoskeletal motor activity"/>
    <property type="evidence" value="ECO:0007669"/>
    <property type="project" value="InterPro"/>
</dbReference>
<keyword evidence="8" id="KW-0472">Membrane</keyword>
<dbReference type="PRINTS" id="PR00954">
    <property type="entry name" value="FLGMOTORFLIG"/>
</dbReference>
<dbReference type="AlphaFoldDB" id="A0AAT9IFZ3"/>
<dbReference type="InterPro" id="IPR032779">
    <property type="entry name" value="FliG_M"/>
</dbReference>
<protein>
    <recommendedName>
        <fullName evidence="4">Flagellar motor switch protein FliG</fullName>
    </recommendedName>
</protein>
<feature type="domain" description="Flagellar motor switch protein FliG C-terminal" evidence="11">
    <location>
        <begin position="219"/>
        <end position="316"/>
    </location>
</feature>
<evidence type="ECO:0000259" key="13">
    <source>
        <dbReference type="Pfam" id="PF14842"/>
    </source>
</evidence>
<feature type="domain" description="Flagellar motor switch protein FliG N-terminal" evidence="13">
    <location>
        <begin position="3"/>
        <end position="102"/>
    </location>
</feature>
<keyword evidence="7" id="KW-0283">Flagellar rotation</keyword>
<name>A0AAT9IFZ3_9GAMM</name>
<keyword evidence="14" id="KW-0282">Flagellum</keyword>
<evidence type="ECO:0000259" key="11">
    <source>
        <dbReference type="Pfam" id="PF01706"/>
    </source>
</evidence>
<evidence type="ECO:0000259" key="12">
    <source>
        <dbReference type="Pfam" id="PF14841"/>
    </source>
</evidence>
<evidence type="ECO:0000256" key="3">
    <source>
        <dbReference type="ARBA" id="ARBA00010299"/>
    </source>
</evidence>
<evidence type="ECO:0000313" key="14">
    <source>
        <dbReference type="EMBL" id="CAL4042187.1"/>
    </source>
</evidence>